<proteinExistence type="predicted"/>
<keyword evidence="3" id="KW-1185">Reference proteome</keyword>
<accession>A0ABR4BWN1</accession>
<sequence>MLLRYLFSSILTLKGVEAFVPQLPENRGGCITNDCYKWVSKTQGSVFCSAYLRQTKNVYVTSTATKTITATTNAPDVLTTVTLTSLITTTNLISVSTFDPNPTSTVTTTTTITAAAIAGRGFPFLDQAISSACSCLIGNAPTITKTATKAATQTITATFTKPPTTTYTSTATVTKTISSSLTQTVRIPATGTDTATIVATTTVPAGCPKIPPHTAIFNDLPLGPAPSNYQGIDYSLTGQTIIAPDYTPSGNGKALEVEGDIIGSISLFLISSDSSTGFYVSEFLSNYNGNFSYECFSSSCGRGPDVVTGMIPRGQVINSGYASTQETNFIGLVVIIQRAKKKYCQRKISKKMRNASLETRSE</sequence>
<evidence type="ECO:0000313" key="2">
    <source>
        <dbReference type="EMBL" id="KAL2062036.1"/>
    </source>
</evidence>
<evidence type="ECO:0000256" key="1">
    <source>
        <dbReference type="SAM" id="SignalP"/>
    </source>
</evidence>
<evidence type="ECO:0000313" key="3">
    <source>
        <dbReference type="Proteomes" id="UP001595075"/>
    </source>
</evidence>
<comment type="caution">
    <text evidence="2">The sequence shown here is derived from an EMBL/GenBank/DDBJ whole genome shotgun (WGS) entry which is preliminary data.</text>
</comment>
<reference evidence="2 3" key="1">
    <citation type="journal article" date="2024" name="Commun. Biol.">
        <title>Comparative genomic analysis of thermophilic fungi reveals convergent evolutionary adaptations and gene losses.</title>
        <authorList>
            <person name="Steindorff A.S."/>
            <person name="Aguilar-Pontes M.V."/>
            <person name="Robinson A.J."/>
            <person name="Andreopoulos B."/>
            <person name="LaButti K."/>
            <person name="Kuo A."/>
            <person name="Mondo S."/>
            <person name="Riley R."/>
            <person name="Otillar R."/>
            <person name="Haridas S."/>
            <person name="Lipzen A."/>
            <person name="Grimwood J."/>
            <person name="Schmutz J."/>
            <person name="Clum A."/>
            <person name="Reid I.D."/>
            <person name="Moisan M.C."/>
            <person name="Butler G."/>
            <person name="Nguyen T.T.M."/>
            <person name="Dewar K."/>
            <person name="Conant G."/>
            <person name="Drula E."/>
            <person name="Henrissat B."/>
            <person name="Hansel C."/>
            <person name="Singer S."/>
            <person name="Hutchinson M.I."/>
            <person name="de Vries R.P."/>
            <person name="Natvig D.O."/>
            <person name="Powell A.J."/>
            <person name="Tsang A."/>
            <person name="Grigoriev I.V."/>
        </authorList>
    </citation>
    <scope>NUCLEOTIDE SEQUENCE [LARGE SCALE GENOMIC DNA]</scope>
    <source>
        <strain evidence="2 3">CBS 494.80</strain>
    </source>
</reference>
<protein>
    <submittedName>
        <fullName evidence="2">Uncharacterized protein</fullName>
    </submittedName>
</protein>
<gene>
    <name evidence="2" type="ORF">VTL71DRAFT_6302</name>
</gene>
<name>A0ABR4BWN1_9HELO</name>
<keyword evidence="1" id="KW-0732">Signal</keyword>
<organism evidence="2 3">
    <name type="scientific">Oculimacula yallundae</name>
    <dbReference type="NCBI Taxonomy" id="86028"/>
    <lineage>
        <taxon>Eukaryota</taxon>
        <taxon>Fungi</taxon>
        <taxon>Dikarya</taxon>
        <taxon>Ascomycota</taxon>
        <taxon>Pezizomycotina</taxon>
        <taxon>Leotiomycetes</taxon>
        <taxon>Helotiales</taxon>
        <taxon>Ploettnerulaceae</taxon>
        <taxon>Oculimacula</taxon>
    </lineage>
</organism>
<feature type="signal peptide" evidence="1">
    <location>
        <begin position="1"/>
        <end position="18"/>
    </location>
</feature>
<dbReference type="Proteomes" id="UP001595075">
    <property type="component" value="Unassembled WGS sequence"/>
</dbReference>
<dbReference type="EMBL" id="JAZHXI010000017">
    <property type="protein sequence ID" value="KAL2062036.1"/>
    <property type="molecule type" value="Genomic_DNA"/>
</dbReference>
<feature type="chain" id="PRO_5045477778" evidence="1">
    <location>
        <begin position="19"/>
        <end position="362"/>
    </location>
</feature>